<dbReference type="SUPFAM" id="SSF54826">
    <property type="entry name" value="Enolase N-terminal domain-like"/>
    <property type="match status" value="1"/>
</dbReference>
<dbReference type="GO" id="GO:0016052">
    <property type="term" value="P:carbohydrate catabolic process"/>
    <property type="evidence" value="ECO:0007669"/>
    <property type="project" value="TreeGrafter"/>
</dbReference>
<dbReference type="CDD" id="cd03316">
    <property type="entry name" value="MR_like"/>
    <property type="match status" value="1"/>
</dbReference>
<accession>A0A1H1ZV00</accession>
<protein>
    <submittedName>
        <fullName evidence="5">L-alanine-DL-glutamate epimerase</fullName>
    </submittedName>
</protein>
<dbReference type="InterPro" id="IPR013342">
    <property type="entry name" value="Mandelate_racemase_C"/>
</dbReference>
<dbReference type="GO" id="GO:0016836">
    <property type="term" value="F:hydro-lyase activity"/>
    <property type="evidence" value="ECO:0007669"/>
    <property type="project" value="TreeGrafter"/>
</dbReference>
<dbReference type="EMBL" id="LT629750">
    <property type="protein sequence ID" value="SDT37605.1"/>
    <property type="molecule type" value="Genomic_DNA"/>
</dbReference>
<feature type="domain" description="Mandelate racemase/muconate lactonizing enzyme C-terminal" evidence="4">
    <location>
        <begin position="161"/>
        <end position="261"/>
    </location>
</feature>
<dbReference type="SMART" id="SM00922">
    <property type="entry name" value="MR_MLE"/>
    <property type="match status" value="1"/>
</dbReference>
<dbReference type="Gene3D" id="3.30.390.10">
    <property type="entry name" value="Enolase-like, N-terminal domain"/>
    <property type="match status" value="1"/>
</dbReference>
<organism evidence="5 6">
    <name type="scientific">Bradyrhizobium canariense</name>
    <dbReference type="NCBI Taxonomy" id="255045"/>
    <lineage>
        <taxon>Bacteria</taxon>
        <taxon>Pseudomonadati</taxon>
        <taxon>Pseudomonadota</taxon>
        <taxon>Alphaproteobacteria</taxon>
        <taxon>Hyphomicrobiales</taxon>
        <taxon>Nitrobacteraceae</taxon>
        <taxon>Bradyrhizobium</taxon>
    </lineage>
</organism>
<dbReference type="Proteomes" id="UP000243904">
    <property type="component" value="Chromosome I"/>
</dbReference>
<dbReference type="AlphaFoldDB" id="A0A1H1ZV00"/>
<dbReference type="PANTHER" id="PTHR13794:SF58">
    <property type="entry name" value="MITOCHONDRIAL ENOLASE SUPERFAMILY MEMBER 1"/>
    <property type="match status" value="1"/>
</dbReference>
<comment type="cofactor">
    <cofactor evidence="1">
        <name>Mg(2+)</name>
        <dbReference type="ChEBI" id="CHEBI:18420"/>
    </cofactor>
</comment>
<evidence type="ECO:0000313" key="5">
    <source>
        <dbReference type="EMBL" id="SDT37605.1"/>
    </source>
</evidence>
<dbReference type="SUPFAM" id="SSF51604">
    <property type="entry name" value="Enolase C-terminal domain-like"/>
    <property type="match status" value="1"/>
</dbReference>
<evidence type="ECO:0000313" key="6">
    <source>
        <dbReference type="Proteomes" id="UP000243904"/>
    </source>
</evidence>
<gene>
    <name evidence="5" type="ORF">SAMN05444158_5694</name>
</gene>
<sequence>MQIKTVQAYWAHIPIPEAQQHVSDFGRISSFDATLVRIETKCGIVGWGEAKAQVGSMAVNHALTALINSELGPELIGQDPRDINRIWDAFYNGVRAHYALREGRVFPILGRRGLTISAISGIDIALWDILGKSLNVPVWQLLGGRRTPSLPAYASGGWADAEGIGAQLRGYIERGGFGAVKMRVGIIDGSPEASAQRVAAARKALGPNIGLMCDAHGTFSVAEAKRFCRLVEPYNLAWFEEPVTSDDRAGYAAVRAATDIPIAAGESEFTRFDFRELAERAAVDVFQPDLAICGGITEAMRIAAIASAYNLRLAPHLWSGAPAFAAGLHVAAAASAGFIVEYSVGANPLLHELIEESFIAENGVVEIPSRPGIGITVREDYLARHTQS</sequence>
<evidence type="ECO:0000259" key="4">
    <source>
        <dbReference type="SMART" id="SM00922"/>
    </source>
</evidence>
<evidence type="ECO:0000256" key="1">
    <source>
        <dbReference type="ARBA" id="ARBA00001946"/>
    </source>
</evidence>
<dbReference type="RefSeq" id="WP_100385416.1">
    <property type="nucleotide sequence ID" value="NZ_LT629750.1"/>
</dbReference>
<dbReference type="InterPro" id="IPR036849">
    <property type="entry name" value="Enolase-like_C_sf"/>
</dbReference>
<keyword evidence="3" id="KW-0460">Magnesium</keyword>
<keyword evidence="6" id="KW-1185">Reference proteome</keyword>
<proteinExistence type="predicted"/>
<dbReference type="InterPro" id="IPR029017">
    <property type="entry name" value="Enolase-like_N"/>
</dbReference>
<dbReference type="InterPro" id="IPR046945">
    <property type="entry name" value="RHMD-like"/>
</dbReference>
<keyword evidence="2" id="KW-0479">Metal-binding</keyword>
<dbReference type="PROSITE" id="PS00908">
    <property type="entry name" value="MR_MLE_1"/>
    <property type="match status" value="1"/>
</dbReference>
<dbReference type="PANTHER" id="PTHR13794">
    <property type="entry name" value="ENOLASE SUPERFAMILY, MANDELATE RACEMASE"/>
    <property type="match status" value="1"/>
</dbReference>
<dbReference type="GO" id="GO:0009063">
    <property type="term" value="P:amino acid catabolic process"/>
    <property type="evidence" value="ECO:0007669"/>
    <property type="project" value="InterPro"/>
</dbReference>
<dbReference type="Gene3D" id="3.20.20.120">
    <property type="entry name" value="Enolase-like C-terminal domain"/>
    <property type="match status" value="1"/>
</dbReference>
<evidence type="ECO:0000256" key="2">
    <source>
        <dbReference type="ARBA" id="ARBA00022723"/>
    </source>
</evidence>
<evidence type="ECO:0000256" key="3">
    <source>
        <dbReference type="ARBA" id="ARBA00022842"/>
    </source>
</evidence>
<dbReference type="InterPro" id="IPR029065">
    <property type="entry name" value="Enolase_C-like"/>
</dbReference>
<name>A0A1H1ZV00_9BRAD</name>
<dbReference type="Pfam" id="PF02746">
    <property type="entry name" value="MR_MLE_N"/>
    <property type="match status" value="1"/>
</dbReference>
<dbReference type="InterPro" id="IPR018110">
    <property type="entry name" value="Mandel_Rmase/mucon_lact_enz_CS"/>
</dbReference>
<dbReference type="SFLD" id="SFLDS00001">
    <property type="entry name" value="Enolase"/>
    <property type="match status" value="1"/>
</dbReference>
<dbReference type="Pfam" id="PF13378">
    <property type="entry name" value="MR_MLE_C"/>
    <property type="match status" value="1"/>
</dbReference>
<dbReference type="SFLD" id="SFLDG00179">
    <property type="entry name" value="mandelate_racemase"/>
    <property type="match status" value="1"/>
</dbReference>
<dbReference type="InterPro" id="IPR013341">
    <property type="entry name" value="Mandelate_racemase_N_dom"/>
</dbReference>
<reference evidence="6" key="1">
    <citation type="submission" date="2016-10" db="EMBL/GenBank/DDBJ databases">
        <authorList>
            <person name="Varghese N."/>
            <person name="Submissions S."/>
        </authorList>
    </citation>
    <scope>NUCLEOTIDE SEQUENCE [LARGE SCALE GENOMIC DNA]</scope>
    <source>
        <strain evidence="6">GAS369</strain>
    </source>
</reference>
<dbReference type="GO" id="GO:0000287">
    <property type="term" value="F:magnesium ion binding"/>
    <property type="evidence" value="ECO:0007669"/>
    <property type="project" value="TreeGrafter"/>
</dbReference>